<comment type="caution">
    <text evidence="1">The sequence shown here is derived from an EMBL/GenBank/DDBJ whole genome shotgun (WGS) entry which is preliminary data.</text>
</comment>
<evidence type="ECO:0000313" key="1">
    <source>
        <dbReference type="EMBL" id="SON78213.1"/>
    </source>
</evidence>
<protein>
    <submittedName>
        <fullName evidence="1">Uncharacterized protein</fullName>
    </submittedName>
</protein>
<keyword evidence="2" id="KW-1185">Reference proteome</keyword>
<proteinExistence type="predicted"/>
<dbReference type="Proteomes" id="UP000234181">
    <property type="component" value="Unassembled WGS sequence"/>
</dbReference>
<dbReference type="EMBL" id="OCYT01000075">
    <property type="protein sequence ID" value="SON78213.1"/>
    <property type="molecule type" value="Genomic_DNA"/>
</dbReference>
<accession>A0ABY1TP75</accession>
<name>A0ABY1TP75_XANCH</name>
<evidence type="ECO:0000313" key="2">
    <source>
        <dbReference type="Proteomes" id="UP000234181"/>
    </source>
</evidence>
<sequence>MSDAWLVRDQDSDRVSRAALTNVETALAGTKSPALMRSHSASMSLSVMRGPASVRMESMSAGSASCR</sequence>
<organism evidence="1 2">
    <name type="scientific">Xanthomonas campestris pv. phaseoli</name>
    <dbReference type="NCBI Taxonomy" id="317013"/>
    <lineage>
        <taxon>Bacteria</taxon>
        <taxon>Pseudomonadati</taxon>
        <taxon>Pseudomonadota</taxon>
        <taxon>Gammaproteobacteria</taxon>
        <taxon>Lysobacterales</taxon>
        <taxon>Lysobacteraceae</taxon>
        <taxon>Xanthomonas</taxon>
    </lineage>
</organism>
<gene>
    <name evidence="1" type="ORF">XAP6984_210007</name>
</gene>
<reference evidence="1 2" key="1">
    <citation type="submission" date="2017-10" db="EMBL/GenBank/DDBJ databases">
        <authorList>
            <person name="Regsiter A."/>
            <person name="William W."/>
        </authorList>
    </citation>
    <scope>NUCLEOTIDE SEQUENCE [LARGE SCALE GENOMIC DNA]</scope>
    <source>
        <strain evidence="1 2">CFBP6984</strain>
    </source>
</reference>